<evidence type="ECO:0000313" key="8">
    <source>
        <dbReference type="EMBL" id="KAG4420506.1"/>
    </source>
</evidence>
<dbReference type="Proteomes" id="UP000664132">
    <property type="component" value="Unassembled WGS sequence"/>
</dbReference>
<feature type="transmembrane region" description="Helical" evidence="6">
    <location>
        <begin position="229"/>
        <end position="251"/>
    </location>
</feature>
<keyword evidence="3 6" id="KW-1133">Transmembrane helix</keyword>
<reference evidence="8" key="1">
    <citation type="submission" date="2021-02" db="EMBL/GenBank/DDBJ databases">
        <title>Genome sequence Cadophora malorum strain M34.</title>
        <authorList>
            <person name="Stefanovic E."/>
            <person name="Vu D."/>
            <person name="Scully C."/>
            <person name="Dijksterhuis J."/>
            <person name="Roader J."/>
            <person name="Houbraken J."/>
        </authorList>
    </citation>
    <scope>NUCLEOTIDE SEQUENCE</scope>
    <source>
        <strain evidence="8">M34</strain>
    </source>
</reference>
<dbReference type="GO" id="GO:0015244">
    <property type="term" value="F:fluconazole transmembrane transporter activity"/>
    <property type="evidence" value="ECO:0007669"/>
    <property type="project" value="TreeGrafter"/>
</dbReference>
<feature type="transmembrane region" description="Helical" evidence="6">
    <location>
        <begin position="133"/>
        <end position="156"/>
    </location>
</feature>
<sequence>MTTLADFIRDTPFGQGVRWISGARLFKYPEEHPDFLLLHPSLKAAEEGRPPAENENESKSPERKEITGSPTQKSGDHTLVSWCSHDDPANPSNWSFGKKAWVHASINYYAFAIYMASSLYTPAAPELIRIWDISITVSSLGLGIFVLGYGIGPLLFGPLSEIPAIGRSWVYFVTQFLFLVLSIPTALANNAAGFMVLRFLLGLFGAPALCIAGGTIGDITTALWLPFMLYVYAFCPLAGPSLGPLIAGFSVPV</sequence>
<dbReference type="OrthoDB" id="3357846at2759"/>
<organism evidence="8 9">
    <name type="scientific">Cadophora malorum</name>
    <dbReference type="NCBI Taxonomy" id="108018"/>
    <lineage>
        <taxon>Eukaryota</taxon>
        <taxon>Fungi</taxon>
        <taxon>Dikarya</taxon>
        <taxon>Ascomycota</taxon>
        <taxon>Pezizomycotina</taxon>
        <taxon>Leotiomycetes</taxon>
        <taxon>Helotiales</taxon>
        <taxon>Ploettnerulaceae</taxon>
        <taxon>Cadophora</taxon>
    </lineage>
</organism>
<evidence type="ECO:0000256" key="3">
    <source>
        <dbReference type="ARBA" id="ARBA00022989"/>
    </source>
</evidence>
<dbReference type="PANTHER" id="PTHR23502:SF23">
    <property type="entry name" value="FLUCONAZOLE RESISTANCE PROTEIN 1"/>
    <property type="match status" value="1"/>
</dbReference>
<evidence type="ECO:0000256" key="2">
    <source>
        <dbReference type="ARBA" id="ARBA00022692"/>
    </source>
</evidence>
<dbReference type="EMBL" id="JAFJYH010000082">
    <property type="protein sequence ID" value="KAG4420506.1"/>
    <property type="molecule type" value="Genomic_DNA"/>
</dbReference>
<dbReference type="InterPro" id="IPR020846">
    <property type="entry name" value="MFS_dom"/>
</dbReference>
<feature type="compositionally biased region" description="Basic and acidic residues" evidence="5">
    <location>
        <begin position="46"/>
        <end position="66"/>
    </location>
</feature>
<feature type="domain" description="Major facilitator superfamily (MFS) profile" evidence="7">
    <location>
        <begin position="102"/>
        <end position="253"/>
    </location>
</feature>
<dbReference type="InterPro" id="IPR036259">
    <property type="entry name" value="MFS_trans_sf"/>
</dbReference>
<evidence type="ECO:0000256" key="4">
    <source>
        <dbReference type="ARBA" id="ARBA00023136"/>
    </source>
</evidence>
<feature type="region of interest" description="Disordered" evidence="5">
    <location>
        <begin position="46"/>
        <end position="82"/>
    </location>
</feature>
<keyword evidence="2 6" id="KW-0812">Transmembrane</keyword>
<dbReference type="Gene3D" id="1.20.1720.10">
    <property type="entry name" value="Multidrug resistance protein D"/>
    <property type="match status" value="1"/>
</dbReference>
<dbReference type="InterPro" id="IPR011701">
    <property type="entry name" value="MFS"/>
</dbReference>
<keyword evidence="4 6" id="KW-0472">Membrane</keyword>
<dbReference type="GO" id="GO:1990961">
    <property type="term" value="P:xenobiotic detoxification by transmembrane export across the plasma membrane"/>
    <property type="evidence" value="ECO:0007669"/>
    <property type="project" value="TreeGrafter"/>
</dbReference>
<name>A0A8H7W7L4_9HELO</name>
<keyword evidence="9" id="KW-1185">Reference proteome</keyword>
<comment type="subcellular location">
    <subcellularLocation>
        <location evidence="1">Membrane</location>
        <topology evidence="1">Multi-pass membrane protein</topology>
    </subcellularLocation>
</comment>
<gene>
    <name evidence="8" type="ORF">IFR04_006326</name>
</gene>
<dbReference type="PROSITE" id="PS50850">
    <property type="entry name" value="MFS"/>
    <property type="match status" value="1"/>
</dbReference>
<dbReference type="Pfam" id="PF07690">
    <property type="entry name" value="MFS_1"/>
    <property type="match status" value="1"/>
</dbReference>
<dbReference type="SUPFAM" id="SSF103473">
    <property type="entry name" value="MFS general substrate transporter"/>
    <property type="match status" value="1"/>
</dbReference>
<dbReference type="GO" id="GO:0005886">
    <property type="term" value="C:plasma membrane"/>
    <property type="evidence" value="ECO:0007669"/>
    <property type="project" value="TreeGrafter"/>
</dbReference>
<proteinExistence type="predicted"/>
<protein>
    <recommendedName>
        <fullName evidence="7">Major facilitator superfamily (MFS) profile domain-containing protein</fullName>
    </recommendedName>
</protein>
<accession>A0A8H7W7L4</accession>
<dbReference type="AlphaFoldDB" id="A0A8H7W7L4"/>
<evidence type="ECO:0000313" key="9">
    <source>
        <dbReference type="Proteomes" id="UP000664132"/>
    </source>
</evidence>
<evidence type="ECO:0000259" key="7">
    <source>
        <dbReference type="PROSITE" id="PS50850"/>
    </source>
</evidence>
<evidence type="ECO:0000256" key="1">
    <source>
        <dbReference type="ARBA" id="ARBA00004141"/>
    </source>
</evidence>
<evidence type="ECO:0000256" key="6">
    <source>
        <dbReference type="SAM" id="Phobius"/>
    </source>
</evidence>
<feature type="transmembrane region" description="Helical" evidence="6">
    <location>
        <begin position="168"/>
        <end position="187"/>
    </location>
</feature>
<evidence type="ECO:0000256" key="5">
    <source>
        <dbReference type="SAM" id="MobiDB-lite"/>
    </source>
</evidence>
<comment type="caution">
    <text evidence="8">The sequence shown here is derived from an EMBL/GenBank/DDBJ whole genome shotgun (WGS) entry which is preliminary data.</text>
</comment>
<feature type="transmembrane region" description="Helical" evidence="6">
    <location>
        <begin position="199"/>
        <end position="217"/>
    </location>
</feature>
<dbReference type="PANTHER" id="PTHR23502">
    <property type="entry name" value="MAJOR FACILITATOR SUPERFAMILY"/>
    <property type="match status" value="1"/>
</dbReference>